<dbReference type="InterPro" id="IPR012337">
    <property type="entry name" value="RNaseH-like_sf"/>
</dbReference>
<evidence type="ECO:0000256" key="4">
    <source>
        <dbReference type="ARBA" id="ARBA00022801"/>
    </source>
</evidence>
<dbReference type="Proteomes" id="UP000177082">
    <property type="component" value="Unassembled WGS sequence"/>
</dbReference>
<comment type="caution">
    <text evidence="7">The sequence shown here is derived from an EMBL/GenBank/DDBJ whole genome shotgun (WGS) entry which is preliminary data.</text>
</comment>
<keyword evidence="3 5" id="KW-0540">Nuclease</keyword>
<evidence type="ECO:0000256" key="1">
    <source>
        <dbReference type="ARBA" id="ARBA00022490"/>
    </source>
</evidence>
<gene>
    <name evidence="7" type="ORF">A2961_03285</name>
</gene>
<keyword evidence="4 5" id="KW-0378">Hydrolase</keyword>
<evidence type="ECO:0000256" key="5">
    <source>
        <dbReference type="HAMAP-Rule" id="MF_00651"/>
    </source>
</evidence>
<dbReference type="EC" id="3.1.-.-" evidence="5"/>
<evidence type="ECO:0000313" key="8">
    <source>
        <dbReference type="Proteomes" id="UP000177082"/>
    </source>
</evidence>
<dbReference type="SUPFAM" id="SSF53098">
    <property type="entry name" value="Ribonuclease H-like"/>
    <property type="match status" value="1"/>
</dbReference>
<dbReference type="STRING" id="1802519.A2961_03285"/>
<accession>A0A1F8BHF5</accession>
<dbReference type="GO" id="GO:0000967">
    <property type="term" value="P:rRNA 5'-end processing"/>
    <property type="evidence" value="ECO:0007669"/>
    <property type="project" value="UniProtKB-UniRule"/>
</dbReference>
<dbReference type="InterPro" id="IPR005227">
    <property type="entry name" value="YqgF"/>
</dbReference>
<dbReference type="GO" id="GO:0016788">
    <property type="term" value="F:hydrolase activity, acting on ester bonds"/>
    <property type="evidence" value="ECO:0007669"/>
    <property type="project" value="UniProtKB-UniRule"/>
</dbReference>
<dbReference type="EMBL" id="MGHF01000017">
    <property type="protein sequence ID" value="OGM63462.1"/>
    <property type="molecule type" value="Genomic_DNA"/>
</dbReference>
<evidence type="ECO:0000313" key="7">
    <source>
        <dbReference type="EMBL" id="OGM63462.1"/>
    </source>
</evidence>
<protein>
    <recommendedName>
        <fullName evidence="5">Putative pre-16S rRNA nuclease</fullName>
        <ecNumber evidence="5">3.1.-.-</ecNumber>
    </recommendedName>
</protein>
<comment type="subcellular location">
    <subcellularLocation>
        <location evidence="5">Cytoplasm</location>
    </subcellularLocation>
</comment>
<dbReference type="NCBIfam" id="TIGR00250">
    <property type="entry name" value="RNAse_H_YqgF"/>
    <property type="match status" value="1"/>
</dbReference>
<keyword evidence="2 5" id="KW-0690">Ribosome biogenesis</keyword>
<organism evidence="7 8">
    <name type="scientific">Candidatus Woesebacteria bacterium RIFCSPLOWO2_01_FULL_39_21</name>
    <dbReference type="NCBI Taxonomy" id="1802519"/>
    <lineage>
        <taxon>Bacteria</taxon>
        <taxon>Candidatus Woeseibacteriota</taxon>
    </lineage>
</organism>
<comment type="function">
    <text evidence="5">Could be a nuclease involved in processing of the 5'-end of pre-16S rRNA.</text>
</comment>
<evidence type="ECO:0000256" key="3">
    <source>
        <dbReference type="ARBA" id="ARBA00022722"/>
    </source>
</evidence>
<feature type="domain" description="YqgF/RNase H-like" evidence="6">
    <location>
        <begin position="1"/>
        <end position="90"/>
    </location>
</feature>
<proteinExistence type="inferred from homology"/>
<dbReference type="HAMAP" id="MF_00651">
    <property type="entry name" value="Nuclease_YqgF"/>
    <property type="match status" value="1"/>
</dbReference>
<reference evidence="7 8" key="1">
    <citation type="journal article" date="2016" name="Nat. Commun.">
        <title>Thousands of microbial genomes shed light on interconnected biogeochemical processes in an aquifer system.</title>
        <authorList>
            <person name="Anantharaman K."/>
            <person name="Brown C.T."/>
            <person name="Hug L.A."/>
            <person name="Sharon I."/>
            <person name="Castelle C.J."/>
            <person name="Probst A.J."/>
            <person name="Thomas B.C."/>
            <person name="Singh A."/>
            <person name="Wilkins M.J."/>
            <person name="Karaoz U."/>
            <person name="Brodie E.L."/>
            <person name="Williams K.H."/>
            <person name="Hubbard S.S."/>
            <person name="Banfield J.F."/>
        </authorList>
    </citation>
    <scope>NUCLEOTIDE SEQUENCE [LARGE SCALE GENOMIC DNA]</scope>
</reference>
<dbReference type="AlphaFoldDB" id="A0A1F8BHF5"/>
<dbReference type="GO" id="GO:0004518">
    <property type="term" value="F:nuclease activity"/>
    <property type="evidence" value="ECO:0007669"/>
    <property type="project" value="UniProtKB-KW"/>
</dbReference>
<dbReference type="InterPro" id="IPR006641">
    <property type="entry name" value="YqgF/RNaseH-like_dom"/>
</dbReference>
<dbReference type="PANTHER" id="PTHR33317">
    <property type="entry name" value="POLYNUCLEOTIDYL TRANSFERASE, RIBONUCLEASE H-LIKE SUPERFAMILY PROTEIN"/>
    <property type="match status" value="1"/>
</dbReference>
<comment type="similarity">
    <text evidence="5">Belongs to the YqgF HJR family.</text>
</comment>
<dbReference type="CDD" id="cd16964">
    <property type="entry name" value="YqgF"/>
    <property type="match status" value="1"/>
</dbReference>
<dbReference type="InterPro" id="IPR037027">
    <property type="entry name" value="YqgF/RNaseH-like_dom_sf"/>
</dbReference>
<dbReference type="Pfam" id="PF03652">
    <property type="entry name" value="RuvX"/>
    <property type="match status" value="1"/>
</dbReference>
<keyword evidence="1 5" id="KW-0963">Cytoplasm</keyword>
<dbReference type="Gene3D" id="3.30.420.140">
    <property type="entry name" value="YqgF/RNase H-like domain"/>
    <property type="match status" value="1"/>
</dbReference>
<dbReference type="PANTHER" id="PTHR33317:SF4">
    <property type="entry name" value="POLYNUCLEOTIDYL TRANSFERASE, RIBONUCLEASE H-LIKE SUPERFAMILY PROTEIN"/>
    <property type="match status" value="1"/>
</dbReference>
<evidence type="ECO:0000256" key="2">
    <source>
        <dbReference type="ARBA" id="ARBA00022517"/>
    </source>
</evidence>
<sequence length="125" mass="14124">MKLLGVDFGRKKIGIAFSETKIAKPLVVLKGGDLLKKTVKIIEEYWPELIVVGVSEGKSGEFAKEFARKLEKAVQIKTVLEDETLSTYEAQTLSRVQNIKRSRRQKMEDAFAATLVLQSFLDRHV</sequence>
<dbReference type="SMART" id="SM00732">
    <property type="entry name" value="YqgFc"/>
    <property type="match status" value="1"/>
</dbReference>
<name>A0A1F8BHF5_9BACT</name>
<evidence type="ECO:0000259" key="6">
    <source>
        <dbReference type="SMART" id="SM00732"/>
    </source>
</evidence>
<dbReference type="GO" id="GO:0005829">
    <property type="term" value="C:cytosol"/>
    <property type="evidence" value="ECO:0007669"/>
    <property type="project" value="TreeGrafter"/>
</dbReference>